<gene>
    <name evidence="3" type="ORF">CWI83_02765</name>
</gene>
<dbReference type="AlphaFoldDB" id="A0A432ZNJ1"/>
<sequence length="278" mass="30615">MDGHWRQQKALLAIIIAPLLLVACSQSDGERAPVKRIYTGKTIHDFEPASLKQARYTVERGDTLYSIAFRANIDIRTIATLNQLQEPYTIYPGQELILHRSGAVSTGKTSQNSSQAVIASESNNEYVETQSTQKIKNPRPIVLPRAVENYPASKDIAWQWPAQTAVISEFSPTEVGSKGLAFAGTEQTSVYAAAAGKVVYAGNALKGYGNLIIVKHNDDYITAYAHNSALLVGEQDWVQAGEEIAKMGNTDAERIKLHFEVRFKGKSVNPRHYLPKGK</sequence>
<dbReference type="GO" id="GO:0032153">
    <property type="term" value="C:cell division site"/>
    <property type="evidence" value="ECO:0007669"/>
    <property type="project" value="TreeGrafter"/>
</dbReference>
<name>A0A432ZNJ1_9GAMM</name>
<keyword evidence="4" id="KW-1185">Reference proteome</keyword>
<dbReference type="InterPro" id="IPR011055">
    <property type="entry name" value="Dup_hybrid_motif"/>
</dbReference>
<feature type="domain" description="LysM" evidence="2">
    <location>
        <begin position="54"/>
        <end position="98"/>
    </location>
</feature>
<dbReference type="CDD" id="cd00118">
    <property type="entry name" value="LysM"/>
    <property type="match status" value="1"/>
</dbReference>
<evidence type="ECO:0000259" key="2">
    <source>
        <dbReference type="PROSITE" id="PS51782"/>
    </source>
</evidence>
<dbReference type="PANTHER" id="PTHR21666:SF263">
    <property type="entry name" value="MUREIN HYDROLASE ACTIVATOR NLPD"/>
    <property type="match status" value="1"/>
</dbReference>
<reference evidence="3 4" key="1">
    <citation type="journal article" date="2011" name="Front. Microbiol.">
        <title>Genomic signatures of strain selection and enhancement in Bacillus atrophaeus var. globigii, a historical biowarfare simulant.</title>
        <authorList>
            <person name="Gibbons H.S."/>
            <person name="Broomall S.M."/>
            <person name="McNew L.A."/>
            <person name="Daligault H."/>
            <person name="Chapman C."/>
            <person name="Bruce D."/>
            <person name="Karavis M."/>
            <person name="Krepps M."/>
            <person name="McGregor P.A."/>
            <person name="Hong C."/>
            <person name="Park K.H."/>
            <person name="Akmal A."/>
            <person name="Feldman A."/>
            <person name="Lin J.S."/>
            <person name="Chang W.E."/>
            <person name="Higgs B.W."/>
            <person name="Demirev P."/>
            <person name="Lindquist J."/>
            <person name="Liem A."/>
            <person name="Fochler E."/>
            <person name="Read T.D."/>
            <person name="Tapia R."/>
            <person name="Johnson S."/>
            <person name="Bishop-Lilly K.A."/>
            <person name="Detter C."/>
            <person name="Han C."/>
            <person name="Sozhamannan S."/>
            <person name="Rosenzweig C.N."/>
            <person name="Skowronski E.W."/>
        </authorList>
    </citation>
    <scope>NUCLEOTIDE SEQUENCE [LARGE SCALE GENOMIC DNA]</scope>
    <source>
        <strain evidence="3 4">PIT1</strain>
    </source>
</reference>
<dbReference type="OrthoDB" id="9795421at2"/>
<dbReference type="SUPFAM" id="SSF51261">
    <property type="entry name" value="Duplicated hybrid motif"/>
    <property type="match status" value="1"/>
</dbReference>
<evidence type="ECO:0000256" key="1">
    <source>
        <dbReference type="ARBA" id="ARBA00038420"/>
    </source>
</evidence>
<dbReference type="Gene3D" id="3.10.350.10">
    <property type="entry name" value="LysM domain"/>
    <property type="match status" value="1"/>
</dbReference>
<dbReference type="PROSITE" id="PS51782">
    <property type="entry name" value="LYSM"/>
    <property type="match status" value="1"/>
</dbReference>
<dbReference type="Pfam" id="PF01476">
    <property type="entry name" value="LysM"/>
    <property type="match status" value="1"/>
</dbReference>
<evidence type="ECO:0000313" key="4">
    <source>
        <dbReference type="Proteomes" id="UP000288279"/>
    </source>
</evidence>
<dbReference type="CDD" id="cd12797">
    <property type="entry name" value="M23_peptidase"/>
    <property type="match status" value="1"/>
</dbReference>
<dbReference type="PANTHER" id="PTHR21666">
    <property type="entry name" value="PEPTIDASE-RELATED"/>
    <property type="match status" value="1"/>
</dbReference>
<protein>
    <submittedName>
        <fullName evidence="3">Peptidase M23</fullName>
    </submittedName>
</protein>
<comment type="caution">
    <text evidence="3">The sequence shown here is derived from an EMBL/GenBank/DDBJ whole genome shotgun (WGS) entry which is preliminary data.</text>
</comment>
<comment type="similarity">
    <text evidence="1">Belongs to the E.coli NlpD/Haemophilus LppB family.</text>
</comment>
<dbReference type="InterPro" id="IPR018392">
    <property type="entry name" value="LysM"/>
</dbReference>
<dbReference type="SMART" id="SM00257">
    <property type="entry name" value="LysM"/>
    <property type="match status" value="1"/>
</dbReference>
<dbReference type="InterPro" id="IPR016047">
    <property type="entry name" value="M23ase_b-sheet_dom"/>
</dbReference>
<accession>A0A432ZNJ1</accession>
<evidence type="ECO:0000313" key="3">
    <source>
        <dbReference type="EMBL" id="RUO79447.1"/>
    </source>
</evidence>
<dbReference type="GO" id="GO:0004222">
    <property type="term" value="F:metalloendopeptidase activity"/>
    <property type="evidence" value="ECO:0007669"/>
    <property type="project" value="TreeGrafter"/>
</dbReference>
<dbReference type="GO" id="GO:0009279">
    <property type="term" value="C:cell outer membrane"/>
    <property type="evidence" value="ECO:0007669"/>
    <property type="project" value="TreeGrafter"/>
</dbReference>
<dbReference type="PROSITE" id="PS51257">
    <property type="entry name" value="PROKAR_LIPOPROTEIN"/>
    <property type="match status" value="1"/>
</dbReference>
<dbReference type="InterPro" id="IPR050570">
    <property type="entry name" value="Cell_wall_metabolism_enzyme"/>
</dbReference>
<dbReference type="Gene3D" id="2.70.70.10">
    <property type="entry name" value="Glucose Permease (Domain IIA)"/>
    <property type="match status" value="1"/>
</dbReference>
<organism evidence="3 4">
    <name type="scientific">Pseudidiomarina taiwanensis</name>
    <dbReference type="NCBI Taxonomy" id="337250"/>
    <lineage>
        <taxon>Bacteria</taxon>
        <taxon>Pseudomonadati</taxon>
        <taxon>Pseudomonadota</taxon>
        <taxon>Gammaproteobacteria</taxon>
        <taxon>Alteromonadales</taxon>
        <taxon>Idiomarinaceae</taxon>
        <taxon>Pseudidiomarina</taxon>
    </lineage>
</organism>
<dbReference type="Pfam" id="PF01551">
    <property type="entry name" value="Peptidase_M23"/>
    <property type="match status" value="1"/>
</dbReference>
<dbReference type="EMBL" id="PIQG01000001">
    <property type="protein sequence ID" value="RUO79447.1"/>
    <property type="molecule type" value="Genomic_DNA"/>
</dbReference>
<proteinExistence type="inferred from homology"/>
<dbReference type="InterPro" id="IPR036779">
    <property type="entry name" value="LysM_dom_sf"/>
</dbReference>
<dbReference type="Proteomes" id="UP000288279">
    <property type="component" value="Unassembled WGS sequence"/>
</dbReference>
<dbReference type="RefSeq" id="WP_126825383.1">
    <property type="nucleotide sequence ID" value="NZ_PIQG01000001.1"/>
</dbReference>